<organism evidence="5 6">
    <name type="scientific">Dinghuibacter silviterrae</name>
    <dbReference type="NCBI Taxonomy" id="1539049"/>
    <lineage>
        <taxon>Bacteria</taxon>
        <taxon>Pseudomonadati</taxon>
        <taxon>Bacteroidota</taxon>
        <taxon>Chitinophagia</taxon>
        <taxon>Chitinophagales</taxon>
        <taxon>Chitinophagaceae</taxon>
        <taxon>Dinghuibacter</taxon>
    </lineage>
</organism>
<comment type="similarity">
    <text evidence="2">Belongs to the class-A beta-lactamase family.</text>
</comment>
<sequence>MSFSVLRYWIILAACLSVISARGQGFLDKLMSRYPAYFDTALRESDSLGIQIMYTQIDRSRNNTPVFKDFFYHVDTGRYFYPASTVKLPVALLALERLHELGIDRNTTLLTETGYEGETPASNDPTSPDGRPTVGQYIKEIFLTSDNDAFNRLYEWLGPAYINARLDTLGYKNVQIRHRLDVILREDQNRRANPGRFVDYVNRTLAAWPLRVDSTRYAPRTDVVDGVDFSRKNRLSLADLHDLLKSALFPASVPASRRFDLGADDCRFLYRVMSELPSQTRSPAYDTSEVWDAYVKYLMFGCRKGSLPPSVRIFNKIGEAYGYLIDVAYIADLDKGVEFMLSAVIRCNPDRELGDGHYTYAQTGFPFLQHLGEVIYSYELSRPRRVRPDLSVFRCLYDK</sequence>
<dbReference type="InterPro" id="IPR045155">
    <property type="entry name" value="Beta-lactam_cat"/>
</dbReference>
<gene>
    <name evidence="5" type="ORF">EDB95_2180</name>
</gene>
<dbReference type="EMBL" id="SODV01000001">
    <property type="protein sequence ID" value="TDX01149.1"/>
    <property type="molecule type" value="Genomic_DNA"/>
</dbReference>
<dbReference type="SUPFAM" id="SSF56601">
    <property type="entry name" value="beta-lactamase/transpeptidase-like"/>
    <property type="match status" value="1"/>
</dbReference>
<protein>
    <recommendedName>
        <fullName evidence="3">beta-lactamase</fullName>
        <ecNumber evidence="3">3.5.2.6</ecNumber>
    </recommendedName>
</protein>
<dbReference type="GO" id="GO:0008800">
    <property type="term" value="F:beta-lactamase activity"/>
    <property type="evidence" value="ECO:0007669"/>
    <property type="project" value="UniProtKB-EC"/>
</dbReference>
<proteinExistence type="inferred from homology"/>
<evidence type="ECO:0000256" key="2">
    <source>
        <dbReference type="ARBA" id="ARBA00009009"/>
    </source>
</evidence>
<comment type="caution">
    <text evidence="5">The sequence shown here is derived from an EMBL/GenBank/DDBJ whole genome shotgun (WGS) entry which is preliminary data.</text>
</comment>
<accession>A0A4R8DSU6</accession>
<dbReference type="EC" id="3.5.2.6" evidence="3"/>
<dbReference type="Proteomes" id="UP000294498">
    <property type="component" value="Unassembled WGS sequence"/>
</dbReference>
<evidence type="ECO:0000313" key="6">
    <source>
        <dbReference type="Proteomes" id="UP000294498"/>
    </source>
</evidence>
<keyword evidence="6" id="KW-1185">Reference proteome</keyword>
<reference evidence="5 6" key="1">
    <citation type="submission" date="2019-03" db="EMBL/GenBank/DDBJ databases">
        <title>Genomic Encyclopedia of Type Strains, Phase IV (KMG-IV): sequencing the most valuable type-strain genomes for metagenomic binning, comparative biology and taxonomic classification.</title>
        <authorList>
            <person name="Goeker M."/>
        </authorList>
    </citation>
    <scope>NUCLEOTIDE SEQUENCE [LARGE SCALE GENOMIC DNA]</scope>
    <source>
        <strain evidence="5 6">DSM 100059</strain>
    </source>
</reference>
<dbReference type="PANTHER" id="PTHR35333:SF3">
    <property type="entry name" value="BETA-LACTAMASE-TYPE TRANSPEPTIDASE FOLD CONTAINING PROTEIN"/>
    <property type="match status" value="1"/>
</dbReference>
<dbReference type="GO" id="GO:0046677">
    <property type="term" value="P:response to antibiotic"/>
    <property type="evidence" value="ECO:0007669"/>
    <property type="project" value="InterPro"/>
</dbReference>
<dbReference type="AlphaFoldDB" id="A0A4R8DSU6"/>
<evidence type="ECO:0000256" key="3">
    <source>
        <dbReference type="ARBA" id="ARBA00012865"/>
    </source>
</evidence>
<dbReference type="Gene3D" id="3.40.710.10">
    <property type="entry name" value="DD-peptidase/beta-lactamase superfamily"/>
    <property type="match status" value="1"/>
</dbReference>
<dbReference type="RefSeq" id="WP_162852547.1">
    <property type="nucleotide sequence ID" value="NZ_SODV01000001.1"/>
</dbReference>
<dbReference type="GO" id="GO:0030655">
    <property type="term" value="P:beta-lactam antibiotic catabolic process"/>
    <property type="evidence" value="ECO:0007669"/>
    <property type="project" value="InterPro"/>
</dbReference>
<dbReference type="InterPro" id="IPR000871">
    <property type="entry name" value="Beta-lactam_class-A"/>
</dbReference>
<comment type="catalytic activity">
    <reaction evidence="1">
        <text>a beta-lactam + H2O = a substituted beta-amino acid</text>
        <dbReference type="Rhea" id="RHEA:20401"/>
        <dbReference type="ChEBI" id="CHEBI:15377"/>
        <dbReference type="ChEBI" id="CHEBI:35627"/>
        <dbReference type="ChEBI" id="CHEBI:140347"/>
        <dbReference type="EC" id="3.5.2.6"/>
    </reaction>
</comment>
<evidence type="ECO:0000259" key="4">
    <source>
        <dbReference type="Pfam" id="PF13354"/>
    </source>
</evidence>
<evidence type="ECO:0000313" key="5">
    <source>
        <dbReference type="EMBL" id="TDX01149.1"/>
    </source>
</evidence>
<feature type="domain" description="Beta-lactamase class A catalytic" evidence="4">
    <location>
        <begin position="74"/>
        <end position="333"/>
    </location>
</feature>
<dbReference type="Pfam" id="PF13354">
    <property type="entry name" value="Beta-lactamase2"/>
    <property type="match status" value="1"/>
</dbReference>
<dbReference type="PANTHER" id="PTHR35333">
    <property type="entry name" value="BETA-LACTAMASE"/>
    <property type="match status" value="1"/>
</dbReference>
<name>A0A4R8DSU6_9BACT</name>
<evidence type="ECO:0000256" key="1">
    <source>
        <dbReference type="ARBA" id="ARBA00001526"/>
    </source>
</evidence>
<dbReference type="InterPro" id="IPR012338">
    <property type="entry name" value="Beta-lactam/transpept-like"/>
</dbReference>